<evidence type="ECO:0000313" key="7">
    <source>
        <dbReference type="EMBL" id="MBO0953198.1"/>
    </source>
</evidence>
<dbReference type="CDD" id="cd00130">
    <property type="entry name" value="PAS"/>
    <property type="match status" value="1"/>
</dbReference>
<keyword evidence="4" id="KW-0808">Transferase</keyword>
<evidence type="ECO:0000259" key="6">
    <source>
        <dbReference type="SMART" id="SM00091"/>
    </source>
</evidence>
<dbReference type="EC" id="2.7.13.3" evidence="2"/>
<keyword evidence="8" id="KW-1185">Reference proteome</keyword>
<name>A0ABS3JTB5_9BACT</name>
<evidence type="ECO:0000256" key="3">
    <source>
        <dbReference type="ARBA" id="ARBA00022553"/>
    </source>
</evidence>
<dbReference type="InterPro" id="IPR052162">
    <property type="entry name" value="Sensor_kinase/Photoreceptor"/>
</dbReference>
<evidence type="ECO:0000256" key="2">
    <source>
        <dbReference type="ARBA" id="ARBA00012438"/>
    </source>
</evidence>
<dbReference type="SUPFAM" id="SSF55785">
    <property type="entry name" value="PYP-like sensor domain (PAS domain)"/>
    <property type="match status" value="1"/>
</dbReference>
<dbReference type="Proteomes" id="UP000664628">
    <property type="component" value="Unassembled WGS sequence"/>
</dbReference>
<feature type="domain" description="PAS" evidence="6">
    <location>
        <begin position="7"/>
        <end position="73"/>
    </location>
</feature>
<keyword evidence="5" id="KW-0418">Kinase</keyword>
<proteinExistence type="predicted"/>
<dbReference type="Pfam" id="PF08447">
    <property type="entry name" value="PAS_3"/>
    <property type="match status" value="1"/>
</dbReference>
<dbReference type="PANTHER" id="PTHR43304">
    <property type="entry name" value="PHYTOCHROME-LIKE PROTEIN CPH1"/>
    <property type="match status" value="1"/>
</dbReference>
<evidence type="ECO:0000256" key="1">
    <source>
        <dbReference type="ARBA" id="ARBA00000085"/>
    </source>
</evidence>
<keyword evidence="3" id="KW-0597">Phosphoprotein</keyword>
<dbReference type="InterPro" id="IPR035965">
    <property type="entry name" value="PAS-like_dom_sf"/>
</dbReference>
<evidence type="ECO:0000256" key="5">
    <source>
        <dbReference type="ARBA" id="ARBA00022777"/>
    </source>
</evidence>
<dbReference type="NCBIfam" id="TIGR00229">
    <property type="entry name" value="sensory_box"/>
    <property type="match status" value="1"/>
</dbReference>
<gene>
    <name evidence="7" type="ORF">J2I46_31795</name>
</gene>
<evidence type="ECO:0000313" key="8">
    <source>
        <dbReference type="Proteomes" id="UP000664628"/>
    </source>
</evidence>
<dbReference type="SMART" id="SM00091">
    <property type="entry name" value="PAS"/>
    <property type="match status" value="1"/>
</dbReference>
<comment type="caution">
    <text evidence="7">The sequence shown here is derived from an EMBL/GenBank/DDBJ whole genome shotgun (WGS) entry which is preliminary data.</text>
</comment>
<comment type="catalytic activity">
    <reaction evidence="1">
        <text>ATP + protein L-histidine = ADP + protein N-phospho-L-histidine.</text>
        <dbReference type="EC" id="2.7.13.3"/>
    </reaction>
</comment>
<dbReference type="PANTHER" id="PTHR43304:SF1">
    <property type="entry name" value="PAC DOMAIN-CONTAINING PROTEIN"/>
    <property type="match status" value="1"/>
</dbReference>
<dbReference type="InterPro" id="IPR000014">
    <property type="entry name" value="PAS"/>
</dbReference>
<sequence>MRRQSEAAFRIIAQAAPALVWVCSAPGENIYFTQRWYDYTGQTEEQASGHGWIMTMHPIDAAQIVPYWQRCQRTGESYKGEVRYQRHDGVYRWHTFRALPRRSQRSRTNRGLVRLKH</sequence>
<accession>A0ABS3JTB5</accession>
<dbReference type="RefSeq" id="WP_207333150.1">
    <property type="nucleotide sequence ID" value="NZ_JAFMYW010000024.1"/>
</dbReference>
<reference evidence="7 8" key="1">
    <citation type="submission" date="2021-03" db="EMBL/GenBank/DDBJ databases">
        <title>Fibrella sp. HMF5405 genome sequencing and assembly.</title>
        <authorList>
            <person name="Kang H."/>
            <person name="Kim H."/>
            <person name="Bae S."/>
            <person name="Joh K."/>
        </authorList>
    </citation>
    <scope>NUCLEOTIDE SEQUENCE [LARGE SCALE GENOMIC DNA]</scope>
    <source>
        <strain evidence="7 8">HMF5405</strain>
    </source>
</reference>
<dbReference type="InterPro" id="IPR013655">
    <property type="entry name" value="PAS_fold_3"/>
</dbReference>
<dbReference type="Gene3D" id="3.30.450.20">
    <property type="entry name" value="PAS domain"/>
    <property type="match status" value="1"/>
</dbReference>
<evidence type="ECO:0000256" key="4">
    <source>
        <dbReference type="ARBA" id="ARBA00022679"/>
    </source>
</evidence>
<dbReference type="EMBL" id="JAFMYW010000024">
    <property type="protein sequence ID" value="MBO0953198.1"/>
    <property type="molecule type" value="Genomic_DNA"/>
</dbReference>
<protein>
    <recommendedName>
        <fullName evidence="2">histidine kinase</fullName>
        <ecNumber evidence="2">2.7.13.3</ecNumber>
    </recommendedName>
</protein>
<organism evidence="7 8">
    <name type="scientific">Fibrella forsythiae</name>
    <dbReference type="NCBI Taxonomy" id="2817061"/>
    <lineage>
        <taxon>Bacteria</taxon>
        <taxon>Pseudomonadati</taxon>
        <taxon>Bacteroidota</taxon>
        <taxon>Cytophagia</taxon>
        <taxon>Cytophagales</taxon>
        <taxon>Spirosomataceae</taxon>
        <taxon>Fibrella</taxon>
    </lineage>
</organism>